<dbReference type="InterPro" id="IPR016032">
    <property type="entry name" value="Sig_transdc_resp-reg_C-effctor"/>
</dbReference>
<protein>
    <submittedName>
        <fullName evidence="4">Uncharacterized protein</fullName>
    </submittedName>
</protein>
<dbReference type="AlphaFoldDB" id="A0A402D5K6"/>
<dbReference type="OrthoDB" id="9774661at2"/>
<evidence type="ECO:0000256" key="3">
    <source>
        <dbReference type="ARBA" id="ARBA00023163"/>
    </source>
</evidence>
<gene>
    <name evidence="4" type="ORF">CCAX7_55150</name>
</gene>
<keyword evidence="3" id="KW-0804">Transcription</keyword>
<sequence length="77" mass="8550">MAKQATTGQSLTRQERNMLRMAATGLINREIASREGVSKRTVDFHLYNTYEKLGVSNRIQAINIARSRGLLEISAAA</sequence>
<evidence type="ECO:0000256" key="1">
    <source>
        <dbReference type="ARBA" id="ARBA00023015"/>
    </source>
</evidence>
<dbReference type="PROSITE" id="PS50043">
    <property type="entry name" value="HTH_LUXR_2"/>
    <property type="match status" value="1"/>
</dbReference>
<dbReference type="EMBL" id="AP025739">
    <property type="protein sequence ID" value="BDI33464.1"/>
    <property type="molecule type" value="Genomic_DNA"/>
</dbReference>
<dbReference type="PRINTS" id="PR00038">
    <property type="entry name" value="HTHLUXR"/>
</dbReference>
<organism evidence="4 5">
    <name type="scientific">Capsulimonas corticalis</name>
    <dbReference type="NCBI Taxonomy" id="2219043"/>
    <lineage>
        <taxon>Bacteria</taxon>
        <taxon>Bacillati</taxon>
        <taxon>Armatimonadota</taxon>
        <taxon>Armatimonadia</taxon>
        <taxon>Capsulimonadales</taxon>
        <taxon>Capsulimonadaceae</taxon>
        <taxon>Capsulimonas</taxon>
    </lineage>
</organism>
<proteinExistence type="predicted"/>
<dbReference type="GO" id="GO:0003677">
    <property type="term" value="F:DNA binding"/>
    <property type="evidence" value="ECO:0007669"/>
    <property type="project" value="UniProtKB-KW"/>
</dbReference>
<dbReference type="PANTHER" id="PTHR44688">
    <property type="entry name" value="DNA-BINDING TRANSCRIPTIONAL ACTIVATOR DEVR_DOSR"/>
    <property type="match status" value="1"/>
</dbReference>
<dbReference type="KEGG" id="ccot:CCAX7_55150"/>
<dbReference type="FunCoup" id="A0A402D5K6">
    <property type="interactions" value="5"/>
</dbReference>
<dbReference type="Pfam" id="PF00196">
    <property type="entry name" value="GerE"/>
    <property type="match status" value="1"/>
</dbReference>
<reference evidence="4 5" key="1">
    <citation type="journal article" date="2019" name="Int. J. Syst. Evol. Microbiol.">
        <title>Capsulimonas corticalis gen. nov., sp. nov., an aerobic capsulated bacterium, of a novel bacterial order, Capsulimonadales ord. nov., of the class Armatimonadia of the phylum Armatimonadetes.</title>
        <authorList>
            <person name="Li J."/>
            <person name="Kudo C."/>
            <person name="Tonouchi A."/>
        </authorList>
    </citation>
    <scope>NUCLEOTIDE SEQUENCE [LARGE SCALE GENOMIC DNA]</scope>
    <source>
        <strain evidence="4 5">AX-7</strain>
    </source>
</reference>
<dbReference type="Gene3D" id="1.10.10.10">
    <property type="entry name" value="Winged helix-like DNA-binding domain superfamily/Winged helix DNA-binding domain"/>
    <property type="match status" value="1"/>
</dbReference>
<dbReference type="CDD" id="cd06170">
    <property type="entry name" value="LuxR_C_like"/>
    <property type="match status" value="1"/>
</dbReference>
<keyword evidence="1" id="KW-0805">Transcription regulation</keyword>
<keyword evidence="5" id="KW-1185">Reference proteome</keyword>
<dbReference type="GO" id="GO:0006355">
    <property type="term" value="P:regulation of DNA-templated transcription"/>
    <property type="evidence" value="ECO:0007669"/>
    <property type="project" value="InterPro"/>
</dbReference>
<dbReference type="InterPro" id="IPR036388">
    <property type="entry name" value="WH-like_DNA-bd_sf"/>
</dbReference>
<dbReference type="PANTHER" id="PTHR44688:SF16">
    <property type="entry name" value="DNA-BINDING TRANSCRIPTIONAL ACTIVATOR DEVR_DOSR"/>
    <property type="match status" value="1"/>
</dbReference>
<dbReference type="InterPro" id="IPR000792">
    <property type="entry name" value="Tscrpt_reg_LuxR_C"/>
</dbReference>
<dbReference type="Proteomes" id="UP000287394">
    <property type="component" value="Chromosome"/>
</dbReference>
<accession>A0A402D5K6</accession>
<keyword evidence="2" id="KW-0238">DNA-binding</keyword>
<dbReference type="SMART" id="SM00421">
    <property type="entry name" value="HTH_LUXR"/>
    <property type="match status" value="1"/>
</dbReference>
<dbReference type="SUPFAM" id="SSF46894">
    <property type="entry name" value="C-terminal effector domain of the bipartite response regulators"/>
    <property type="match status" value="1"/>
</dbReference>
<evidence type="ECO:0000313" key="4">
    <source>
        <dbReference type="EMBL" id="BDI33464.1"/>
    </source>
</evidence>
<evidence type="ECO:0000256" key="2">
    <source>
        <dbReference type="ARBA" id="ARBA00023125"/>
    </source>
</evidence>
<name>A0A402D5K6_9BACT</name>
<evidence type="ECO:0000313" key="5">
    <source>
        <dbReference type="Proteomes" id="UP000287394"/>
    </source>
</evidence>
<dbReference type="RefSeq" id="WP_119324792.1">
    <property type="nucleotide sequence ID" value="NZ_AP025739.1"/>
</dbReference>